<organism evidence="1 2">
    <name type="scientific">Holotrichia oblita</name>
    <name type="common">Chafer beetle</name>
    <dbReference type="NCBI Taxonomy" id="644536"/>
    <lineage>
        <taxon>Eukaryota</taxon>
        <taxon>Metazoa</taxon>
        <taxon>Ecdysozoa</taxon>
        <taxon>Arthropoda</taxon>
        <taxon>Hexapoda</taxon>
        <taxon>Insecta</taxon>
        <taxon>Pterygota</taxon>
        <taxon>Neoptera</taxon>
        <taxon>Endopterygota</taxon>
        <taxon>Coleoptera</taxon>
        <taxon>Polyphaga</taxon>
        <taxon>Scarabaeiformia</taxon>
        <taxon>Scarabaeidae</taxon>
        <taxon>Melolonthinae</taxon>
        <taxon>Holotrichia</taxon>
    </lineage>
</organism>
<reference evidence="1" key="1">
    <citation type="submission" date="2022-04" db="EMBL/GenBank/DDBJ databases">
        <title>Chromosome-scale genome assembly of Holotrichia oblita Faldermann.</title>
        <authorList>
            <person name="Rongchong L."/>
        </authorList>
    </citation>
    <scope>NUCLEOTIDE SEQUENCE</scope>
    <source>
        <strain evidence="1">81SQS9</strain>
    </source>
</reference>
<comment type="caution">
    <text evidence="1">The sequence shown here is derived from an EMBL/GenBank/DDBJ whole genome shotgun (WGS) entry which is preliminary data.</text>
</comment>
<name>A0ACB9TRX2_HOLOL</name>
<keyword evidence="2" id="KW-1185">Reference proteome</keyword>
<dbReference type="EMBL" id="CM043015">
    <property type="protein sequence ID" value="KAI4469561.1"/>
    <property type="molecule type" value="Genomic_DNA"/>
</dbReference>
<sequence>MAGGKWQPSENYNLDEGAIESMEDQEHYKYLGYLQSGPIDQKLCKRLLMDRYTQRLKAILKTELVGKNKVRATCTYAIPVLTYSYGILAWTDTELQNLDRLTRKTFTKYRAHHPRSAVERFHLPRHQGGRGIPRASDLHQRQVENLRNYFYSKREDSEIHMAVTRNDDVTPLKMKREHDGGLVRRGTQADMVQQWKQKPLHGRYPTLLEDPHIDERATFAWLTRGDLYAESEGFIFSMQDQVVATKSYRKHILKDPNMPNAKCRVCGQKDETIDHLMGSCTVLAPKEYTDRHNNVAKILHQKLCELHEIEVEKVPYYKYSPQKAIVTPLYKILWDWEVPTDKTISANVPDIVLVDILKQHTYIIDVAVPLPHNIGSKHQEKISKYIPLADEIKKLWHQQKVTIIPIVVGATGEIPHTIYDGLGTLGLKRDMYLQLQKAVLLSTCSIVRRVIGEDD</sequence>
<proteinExistence type="predicted"/>
<accession>A0ACB9TRX2</accession>
<evidence type="ECO:0000313" key="1">
    <source>
        <dbReference type="EMBL" id="KAI4469561.1"/>
    </source>
</evidence>
<evidence type="ECO:0000313" key="2">
    <source>
        <dbReference type="Proteomes" id="UP001056778"/>
    </source>
</evidence>
<protein>
    <submittedName>
        <fullName evidence="1">Uncharacterized protein</fullName>
    </submittedName>
</protein>
<gene>
    <name evidence="1" type="ORF">MML48_1g01499</name>
</gene>
<dbReference type="Proteomes" id="UP001056778">
    <property type="component" value="Chromosome 1"/>
</dbReference>